<gene>
    <name evidence="2" type="ORF">OCBIM_22011797mg</name>
</gene>
<protein>
    <submittedName>
        <fullName evidence="2">Uncharacterized protein</fullName>
    </submittedName>
</protein>
<organism evidence="2">
    <name type="scientific">Octopus bimaculoides</name>
    <name type="common">California two-spotted octopus</name>
    <dbReference type="NCBI Taxonomy" id="37653"/>
    <lineage>
        <taxon>Eukaryota</taxon>
        <taxon>Metazoa</taxon>
        <taxon>Spiralia</taxon>
        <taxon>Lophotrochozoa</taxon>
        <taxon>Mollusca</taxon>
        <taxon>Cephalopoda</taxon>
        <taxon>Coleoidea</taxon>
        <taxon>Octopodiformes</taxon>
        <taxon>Octopoda</taxon>
        <taxon>Incirrata</taxon>
        <taxon>Octopodidae</taxon>
        <taxon>Octopus</taxon>
    </lineage>
</organism>
<evidence type="ECO:0000256" key="1">
    <source>
        <dbReference type="SAM" id="Phobius"/>
    </source>
</evidence>
<keyword evidence="1" id="KW-0472">Membrane</keyword>
<name>A0A0L8FPM0_OCTBM</name>
<keyword evidence="1" id="KW-1133">Transmembrane helix</keyword>
<keyword evidence="1" id="KW-0812">Transmembrane</keyword>
<dbReference type="EMBL" id="KQ427906">
    <property type="protein sequence ID" value="KOF66619.1"/>
    <property type="molecule type" value="Genomic_DNA"/>
</dbReference>
<feature type="transmembrane region" description="Helical" evidence="1">
    <location>
        <begin position="12"/>
        <end position="31"/>
    </location>
</feature>
<sequence>MDMRLFSSRNKNNAVDFFEFYFILFLFYFPWKSTSNQTFIFWNSAVIDIYEVGSPKIYAYFQHLWPYLMPCMTVWYHTCSKRIFLGVYHIRFPRSPLPPTVFVTR</sequence>
<proteinExistence type="predicted"/>
<reference evidence="2" key="1">
    <citation type="submission" date="2015-07" db="EMBL/GenBank/DDBJ databases">
        <title>MeaNS - Measles Nucleotide Surveillance Program.</title>
        <authorList>
            <person name="Tran T."/>
            <person name="Druce J."/>
        </authorList>
    </citation>
    <scope>NUCLEOTIDE SEQUENCE</scope>
    <source>
        <strain evidence="2">UCB-OBI-ISO-001</strain>
        <tissue evidence="2">Gonad</tissue>
    </source>
</reference>
<dbReference type="AlphaFoldDB" id="A0A0L8FPM0"/>
<accession>A0A0L8FPM0</accession>
<evidence type="ECO:0000313" key="2">
    <source>
        <dbReference type="EMBL" id="KOF66619.1"/>
    </source>
</evidence>